<dbReference type="Gene3D" id="1.10.8.260">
    <property type="entry name" value="HI0933 insert domain-like"/>
    <property type="match status" value="1"/>
</dbReference>
<proteinExistence type="predicted"/>
<reference evidence="6" key="1">
    <citation type="submission" date="2016-10" db="EMBL/GenBank/DDBJ databases">
        <authorList>
            <person name="de Groot N.N."/>
        </authorList>
    </citation>
    <scope>NUCLEOTIDE SEQUENCE</scope>
</reference>
<dbReference type="PANTHER" id="PTHR42887">
    <property type="entry name" value="OS12G0638800 PROTEIN"/>
    <property type="match status" value="1"/>
</dbReference>
<dbReference type="Pfam" id="PF22780">
    <property type="entry name" value="HI0933_like_1st"/>
    <property type="match status" value="1"/>
</dbReference>
<dbReference type="SUPFAM" id="SSF160996">
    <property type="entry name" value="HI0933 insert domain-like"/>
    <property type="match status" value="1"/>
</dbReference>
<dbReference type="Gene3D" id="2.40.30.10">
    <property type="entry name" value="Translation factors"/>
    <property type="match status" value="1"/>
</dbReference>
<dbReference type="InterPro" id="IPR055178">
    <property type="entry name" value="RsdA/BaiN/AoA(So)-like_dom"/>
</dbReference>
<dbReference type="PRINTS" id="PR00411">
    <property type="entry name" value="PNDRDTASEI"/>
</dbReference>
<dbReference type="Gene3D" id="3.50.50.60">
    <property type="entry name" value="FAD/NAD(P)-binding domain"/>
    <property type="match status" value="1"/>
</dbReference>
<dbReference type="SUPFAM" id="SSF51905">
    <property type="entry name" value="FAD/NAD(P)-binding domain"/>
    <property type="match status" value="1"/>
</dbReference>
<evidence type="ECO:0000259" key="4">
    <source>
        <dbReference type="Pfam" id="PF03486"/>
    </source>
</evidence>
<dbReference type="NCBIfam" id="TIGR00275">
    <property type="entry name" value="aminoacetone oxidase family FAD-binding enzyme"/>
    <property type="match status" value="1"/>
</dbReference>
<dbReference type="PRINTS" id="PR00368">
    <property type="entry name" value="FADPNR"/>
</dbReference>
<dbReference type="InterPro" id="IPR036188">
    <property type="entry name" value="FAD/NAD-bd_sf"/>
</dbReference>
<gene>
    <name evidence="6" type="ORF">MNB_SM-6-682</name>
</gene>
<evidence type="ECO:0000256" key="3">
    <source>
        <dbReference type="ARBA" id="ARBA00022827"/>
    </source>
</evidence>
<evidence type="ECO:0000256" key="1">
    <source>
        <dbReference type="ARBA" id="ARBA00001974"/>
    </source>
</evidence>
<dbReference type="Pfam" id="PF03486">
    <property type="entry name" value="HI0933_like"/>
    <property type="match status" value="1"/>
</dbReference>
<keyword evidence="2" id="KW-0285">Flavoprotein</keyword>
<evidence type="ECO:0000259" key="5">
    <source>
        <dbReference type="Pfam" id="PF22780"/>
    </source>
</evidence>
<evidence type="ECO:0000256" key="2">
    <source>
        <dbReference type="ARBA" id="ARBA00022630"/>
    </source>
</evidence>
<feature type="domain" description="RsdA/BaiN/AoA(So)-like insert" evidence="5">
    <location>
        <begin position="177"/>
        <end position="339"/>
    </location>
</feature>
<comment type="cofactor">
    <cofactor evidence="1">
        <name>FAD</name>
        <dbReference type="ChEBI" id="CHEBI:57692"/>
    </cofactor>
</comment>
<dbReference type="AlphaFoldDB" id="A0A1W1CWJ7"/>
<keyword evidence="3" id="KW-0274">FAD</keyword>
<dbReference type="InterPro" id="IPR057661">
    <property type="entry name" value="RsdA/BaiN/AoA(So)_Rossmann"/>
</dbReference>
<dbReference type="InterPro" id="IPR023166">
    <property type="entry name" value="BaiN-like_dom_sf"/>
</dbReference>
<dbReference type="InterPro" id="IPR004792">
    <property type="entry name" value="BaiN-like"/>
</dbReference>
<feature type="domain" description="RsdA/BaiN/AoA(So)-like Rossmann fold-like" evidence="4">
    <location>
        <begin position="4"/>
        <end position="392"/>
    </location>
</feature>
<name>A0A1W1CWJ7_9ZZZZ</name>
<dbReference type="EMBL" id="FPHK01000140">
    <property type="protein sequence ID" value="SFV70113.1"/>
    <property type="molecule type" value="Genomic_DNA"/>
</dbReference>
<organism evidence="6">
    <name type="scientific">hydrothermal vent metagenome</name>
    <dbReference type="NCBI Taxonomy" id="652676"/>
    <lineage>
        <taxon>unclassified sequences</taxon>
        <taxon>metagenomes</taxon>
        <taxon>ecological metagenomes</taxon>
    </lineage>
</organism>
<dbReference type="PANTHER" id="PTHR42887:SF2">
    <property type="entry name" value="OS12G0638800 PROTEIN"/>
    <property type="match status" value="1"/>
</dbReference>
<sequence>MAKNIAIIGGGASGLVCAIFCAQAGLSVTLFEQNAKAAKKILVSGNGRCNITNKNLSVQDYFSENPDFVAYALKNFDFHAFEKFANAMGLLLDVKADGKVYPLSNEAKSVAKIYESYAKSLGVVFHYNAKINSIKEFFAKYDAVVVATGSRAASHLGGNSDGEEFAKAFGHNIIPAYPSLVQLEIDTKAVHKMAGAKVDGEVTLFINHKKELTTKGDILFTNYGVSGFAILDISQAASKALLAFNHVAISLNLLPALTQQQIASHITTTAKALPHFSLLDILAGMLPLKIATNLLEHLDLSHAEKAAQIDTKKAKKIANTIANWRLEVEDTHGFRHAEVSGGGIDTTQINPKTMESLKHKNLYFIGEVLDIVGRRGGYNFAFAWASASLCAKDICYNKSNK</sequence>
<accession>A0A1W1CWJ7</accession>
<protein>
    <submittedName>
        <fullName evidence="6">HI0933-like protein</fullName>
    </submittedName>
</protein>
<evidence type="ECO:0000313" key="6">
    <source>
        <dbReference type="EMBL" id="SFV70113.1"/>
    </source>
</evidence>